<dbReference type="Proteomes" id="UP000610594">
    <property type="component" value="Unassembled WGS sequence"/>
</dbReference>
<dbReference type="PANTHER" id="PTHR13696:SF99">
    <property type="entry name" value="COBYRINIC ACID AC-DIAMIDE SYNTHASE"/>
    <property type="match status" value="1"/>
</dbReference>
<dbReference type="PANTHER" id="PTHR13696">
    <property type="entry name" value="P-LOOP CONTAINING NUCLEOSIDE TRIPHOSPHATE HYDROLASE"/>
    <property type="match status" value="1"/>
</dbReference>
<gene>
    <name evidence="2" type="ORF">F1735_26815</name>
</gene>
<dbReference type="SUPFAM" id="SSF52540">
    <property type="entry name" value="P-loop containing nucleoside triphosphate hydrolases"/>
    <property type="match status" value="1"/>
</dbReference>
<name>A0ABX0N062_9BURK</name>
<dbReference type="EMBL" id="WHJF01000102">
    <property type="protein sequence ID" value="NHZ65871.1"/>
    <property type="molecule type" value="Genomic_DNA"/>
</dbReference>
<feature type="domain" description="AAA" evidence="1">
    <location>
        <begin position="70"/>
        <end position="269"/>
    </location>
</feature>
<dbReference type="RefSeq" id="WP_167239795.1">
    <property type="nucleotide sequence ID" value="NZ_WHJF01000102.1"/>
</dbReference>
<dbReference type="Gene3D" id="3.40.50.300">
    <property type="entry name" value="P-loop containing nucleotide triphosphate hydrolases"/>
    <property type="match status" value="1"/>
</dbReference>
<dbReference type="InterPro" id="IPR025669">
    <property type="entry name" value="AAA_dom"/>
</dbReference>
<evidence type="ECO:0000313" key="2">
    <source>
        <dbReference type="EMBL" id="NHZ65871.1"/>
    </source>
</evidence>
<comment type="caution">
    <text evidence="2">The sequence shown here is derived from an EMBL/GenBank/DDBJ whole genome shotgun (WGS) entry which is preliminary data.</text>
</comment>
<evidence type="ECO:0000259" key="1">
    <source>
        <dbReference type="Pfam" id="PF13614"/>
    </source>
</evidence>
<dbReference type="InterPro" id="IPR027417">
    <property type="entry name" value="P-loop_NTPase"/>
</dbReference>
<keyword evidence="3" id="KW-1185">Reference proteome</keyword>
<proteinExistence type="predicted"/>
<protein>
    <submittedName>
        <fullName evidence="2">AAA family ATPase</fullName>
    </submittedName>
</protein>
<sequence>MTRTFKAQAIATILGTTSDTIRRATEESGLDVQRQETGPRTRIYTIENVYELAQWRAQKKGDKKPKKPVVVTVYVPKGGVGKSTIAANLACIFPTMGLKTLVVDLDFQSNLTLAFGYDSELSHEEAEEDGLSHERVVDHHFGSLFPQWPQAMPLEEIIKKPFGEYGPHVIPSDVSLDNLDTIMTFEALESRNSASMFAKLISDGRTGKRPGVDLSSYDVIIFDAAPAKNRMTRSALLASDYVVAPISLEKFSTKAVSYLSRVLNEMKEEAGRCPELLIVGNFFDVTRTRVLNQTAMIRRTYNDQWMNSIIRRSEDFPKTLSSDTYELPLFLSKPNSPGAEDLRKVASDLLAKMGVL</sequence>
<accession>A0ABX0N062</accession>
<evidence type="ECO:0000313" key="3">
    <source>
        <dbReference type="Proteomes" id="UP000610594"/>
    </source>
</evidence>
<dbReference type="CDD" id="cd02042">
    <property type="entry name" value="ParAB_family"/>
    <property type="match status" value="1"/>
</dbReference>
<reference evidence="2 3" key="1">
    <citation type="submission" date="2019-10" db="EMBL/GenBank/DDBJ databases">
        <title>Taxonomy of Antarctic Massilia spp.: description of Massilia rubra sp. nov., Massilia aquatica sp. nov., Massilia mucilaginosa sp. nov., Massilia frigida sp. nov. isolated from streams, lakes and regoliths.</title>
        <authorList>
            <person name="Holochova P."/>
            <person name="Sedlacek I."/>
            <person name="Kralova S."/>
            <person name="Maslanova I."/>
            <person name="Busse H.-J."/>
            <person name="Stankova E."/>
            <person name="Vrbovska V."/>
            <person name="Kovarovic V."/>
            <person name="Bartak M."/>
            <person name="Svec P."/>
            <person name="Pantucek R."/>
        </authorList>
    </citation>
    <scope>NUCLEOTIDE SEQUENCE [LARGE SCALE GENOMIC DNA]</scope>
    <source>
        <strain evidence="2 3">CCM 8694</strain>
    </source>
</reference>
<organism evidence="2 3">
    <name type="scientific">Massilia genomosp. 1</name>
    <dbReference type="NCBI Taxonomy" id="2609280"/>
    <lineage>
        <taxon>Bacteria</taxon>
        <taxon>Pseudomonadati</taxon>
        <taxon>Pseudomonadota</taxon>
        <taxon>Betaproteobacteria</taxon>
        <taxon>Burkholderiales</taxon>
        <taxon>Oxalobacteraceae</taxon>
        <taxon>Telluria group</taxon>
        <taxon>Massilia</taxon>
    </lineage>
</organism>
<dbReference type="InterPro" id="IPR050678">
    <property type="entry name" value="DNA_Partitioning_ATPase"/>
</dbReference>
<dbReference type="Pfam" id="PF13614">
    <property type="entry name" value="AAA_31"/>
    <property type="match status" value="1"/>
</dbReference>